<dbReference type="OrthoDB" id="9795117at2"/>
<dbReference type="Gene3D" id="3.40.1260.10">
    <property type="entry name" value="DsrEFH-like"/>
    <property type="match status" value="1"/>
</dbReference>
<dbReference type="RefSeq" id="WP_123713064.1">
    <property type="nucleotide sequence ID" value="NZ_RKHR01000005.1"/>
</dbReference>
<dbReference type="InterPro" id="IPR027396">
    <property type="entry name" value="DsrEFH-like"/>
</dbReference>
<dbReference type="Proteomes" id="UP000275394">
    <property type="component" value="Unassembled WGS sequence"/>
</dbReference>
<evidence type="ECO:0000313" key="2">
    <source>
        <dbReference type="Proteomes" id="UP000275394"/>
    </source>
</evidence>
<dbReference type="PANTHER" id="PTHR37526:SF1">
    <property type="entry name" value="PROTEIN TUSB"/>
    <property type="match status" value="1"/>
</dbReference>
<accession>A0A3N2DJW6</accession>
<dbReference type="SUPFAM" id="SSF75169">
    <property type="entry name" value="DsrEFH-like"/>
    <property type="match status" value="1"/>
</dbReference>
<comment type="caution">
    <text evidence="1">The sequence shown here is derived from an EMBL/GenBank/DDBJ whole genome shotgun (WGS) entry which is preliminary data.</text>
</comment>
<dbReference type="AlphaFoldDB" id="A0A3N2DJW6"/>
<dbReference type="PANTHER" id="PTHR37526">
    <property type="entry name" value="PROTEIN TUSB"/>
    <property type="match status" value="1"/>
</dbReference>
<gene>
    <name evidence="1" type="ORF">EDC56_2712</name>
</gene>
<protein>
    <submittedName>
        <fullName evidence="1">Sulfur relay protein TusB/DsrH</fullName>
    </submittedName>
</protein>
<proteinExistence type="predicted"/>
<dbReference type="GO" id="GO:1990228">
    <property type="term" value="C:sulfurtransferase complex"/>
    <property type="evidence" value="ECO:0007669"/>
    <property type="project" value="TreeGrafter"/>
</dbReference>
<dbReference type="InterPro" id="IPR007215">
    <property type="entry name" value="Sulphur_relay_TusB/DsrH"/>
</dbReference>
<dbReference type="Pfam" id="PF04077">
    <property type="entry name" value="DsrH"/>
    <property type="match status" value="1"/>
</dbReference>
<dbReference type="EMBL" id="RKHR01000005">
    <property type="protein sequence ID" value="ROS00076.1"/>
    <property type="molecule type" value="Genomic_DNA"/>
</dbReference>
<keyword evidence="2" id="KW-1185">Reference proteome</keyword>
<organism evidence="1 2">
    <name type="scientific">Sinobacterium caligoides</name>
    <dbReference type="NCBI Taxonomy" id="933926"/>
    <lineage>
        <taxon>Bacteria</taxon>
        <taxon>Pseudomonadati</taxon>
        <taxon>Pseudomonadota</taxon>
        <taxon>Gammaproteobacteria</taxon>
        <taxon>Cellvibrionales</taxon>
        <taxon>Spongiibacteraceae</taxon>
        <taxon>Sinobacterium</taxon>
    </lineage>
</organism>
<name>A0A3N2DJW6_9GAMM</name>
<sequence length="92" mass="10049">MTLHIVSQSPYHGSALKECLNYIAEDDTLLLIGEGVYSCQGEAAELINTLSCPVFVLATDRVARGIKTKLPDVDYAGFVTLTSTHNKSISWF</sequence>
<dbReference type="GO" id="GO:0002143">
    <property type="term" value="P:tRNA wobble position uridine thiolation"/>
    <property type="evidence" value="ECO:0007669"/>
    <property type="project" value="InterPro"/>
</dbReference>
<evidence type="ECO:0000313" key="1">
    <source>
        <dbReference type="EMBL" id="ROS00076.1"/>
    </source>
</evidence>
<dbReference type="NCBIfam" id="TIGR03011">
    <property type="entry name" value="sulf_tusB_dsrH"/>
    <property type="match status" value="1"/>
</dbReference>
<reference evidence="1 2" key="1">
    <citation type="submission" date="2018-11" db="EMBL/GenBank/DDBJ databases">
        <title>Genomic Encyclopedia of Type Strains, Phase IV (KMG-IV): sequencing the most valuable type-strain genomes for metagenomic binning, comparative biology and taxonomic classification.</title>
        <authorList>
            <person name="Goeker M."/>
        </authorList>
    </citation>
    <scope>NUCLEOTIDE SEQUENCE [LARGE SCALE GENOMIC DNA]</scope>
    <source>
        <strain evidence="1 2">DSM 100316</strain>
    </source>
</reference>